<organism evidence="2 3">
    <name type="scientific">Campylobacter gastrosuis</name>
    <dbReference type="NCBI Taxonomy" id="2974576"/>
    <lineage>
        <taxon>Bacteria</taxon>
        <taxon>Pseudomonadati</taxon>
        <taxon>Campylobacterota</taxon>
        <taxon>Epsilonproteobacteria</taxon>
        <taxon>Campylobacterales</taxon>
        <taxon>Campylobacteraceae</taxon>
        <taxon>Campylobacter</taxon>
    </lineage>
</organism>
<dbReference type="Proteomes" id="UP001173801">
    <property type="component" value="Unassembled WGS sequence"/>
</dbReference>
<keyword evidence="3" id="KW-1185">Reference proteome</keyword>
<accession>A0ABT7HPH2</accession>
<dbReference type="Pfam" id="PF05359">
    <property type="entry name" value="DUF748"/>
    <property type="match status" value="1"/>
</dbReference>
<feature type="transmembrane region" description="Helical" evidence="1">
    <location>
        <begin position="12"/>
        <end position="34"/>
    </location>
</feature>
<keyword evidence="1" id="KW-0812">Transmembrane</keyword>
<evidence type="ECO:0000313" key="3">
    <source>
        <dbReference type="Proteomes" id="UP001173801"/>
    </source>
</evidence>
<dbReference type="PANTHER" id="PTHR30441">
    <property type="entry name" value="DUF748 DOMAIN-CONTAINING PROTEIN"/>
    <property type="match status" value="1"/>
</dbReference>
<comment type="caution">
    <text evidence="2">The sequence shown here is derived from an EMBL/GenBank/DDBJ whole genome shotgun (WGS) entry which is preliminary data.</text>
</comment>
<keyword evidence="1" id="KW-0472">Membrane</keyword>
<dbReference type="InterPro" id="IPR052894">
    <property type="entry name" value="AsmA-related"/>
</dbReference>
<gene>
    <name evidence="2" type="ORF">NYG85_02735</name>
</gene>
<evidence type="ECO:0000313" key="2">
    <source>
        <dbReference type="EMBL" id="MDL0088294.1"/>
    </source>
</evidence>
<sequence length="1056" mass="118015">MIKKYKRILISLFSILCLILVYTLFGFYGVPYLIKNTLPKKLSDNNLSLAIKNVNFNPYTFELNASNIELNTTSKLFKVRQFDIDMDLMKMVTKNFSVKTINLYEPDFNITRQKDGSLNFLNLATNSEKNDNNKSAKFNFELKNLRLINGKIDFNDLALKKPFSTKINDINYQITDINLEQNSLGKHILSLKSNEINDLNLSLNALINPINLNAIINLNRLTLDKIWQSYLENSTKTRLKGGELSLALNLNFKNNLEINGTINLEKPALNGDFADILVSKIDLNKINLNTDFNQTMLTSTLNLENFNLKNSDFSLLTEKISAQNLNINQTNTNTILKIPEIKIAKSSFNGYETSTTLNDINLNLINLTFNKNLNINLNEANINEIKTKLENSEFLGIKNIKLNEINYADNALKIALISVLNTDIFSKNRAFFSIKELALNTLNLKSNDLGIKSILINEPFLRAKINKNGIEEINNIKIPKSKTAKNDKNTTNFLAKISDLEIKNFKADINENFIKKPLNHKIAMNAKISEFSSDFKEPFLLNLDLKTDEQIQAKTSGKIALNPLNINLKIDADFKDLSNFNKITDEYLNAKISSGEAKYSTILSFKKEPILNGSLKLSNLYFDQNGTKILGTKALNIARLGLNGTTLNIDDIALNEPYLNAKISKDGSLNLSKILKDTNSTDDNQTQKNHDFKVEKLAINDALIDFTDDSLVLPFHISIKNLNTQIDKIDSKNLSHIQANGVVGESGSANIFIKTEPFKPTKLSQISLKFKDIALENSTPYTATFVGKKINGGTLGLNLNYKIDDEKMKGENEIRIEKIVLGDDVKSQKALSLPLSLAVSILEDKNGVINLNLPVSGDMSNPKFSYGGIIFGAIMKIFTDVITSPFSLLGNVLGIADAKGLSSVDFTAGSDEILLSQNKKIADFKKIIDTKPKMLLKITPSYDENADKKAIQKRLLDAKISSLVNKNGLSFDEALAQISKTTFGAKQPKEPYAELIKMQKIANDSLEKLAKNRAINLKNAMNKAGISDKNIKINDKISKTKAQMDIYVPILMGVED</sequence>
<dbReference type="PANTHER" id="PTHR30441:SF8">
    <property type="entry name" value="DUF748 DOMAIN-CONTAINING PROTEIN"/>
    <property type="match status" value="1"/>
</dbReference>
<dbReference type="InterPro" id="IPR008023">
    <property type="entry name" value="DUF748"/>
</dbReference>
<dbReference type="RefSeq" id="WP_284936945.1">
    <property type="nucleotide sequence ID" value="NZ_JANURM010000002.1"/>
</dbReference>
<reference evidence="2" key="1">
    <citation type="submission" date="2022-08" db="EMBL/GenBank/DDBJ databases">
        <authorList>
            <person name="Wang H."/>
        </authorList>
    </citation>
    <scope>NUCLEOTIDE SEQUENCE</scope>
    <source>
        <strain evidence="2">PS10</strain>
    </source>
</reference>
<keyword evidence="1" id="KW-1133">Transmembrane helix</keyword>
<dbReference type="EMBL" id="JANURM010000002">
    <property type="protein sequence ID" value="MDL0088294.1"/>
    <property type="molecule type" value="Genomic_DNA"/>
</dbReference>
<protein>
    <submittedName>
        <fullName evidence="2">DUF748 domain-containing protein</fullName>
    </submittedName>
</protein>
<evidence type="ECO:0000256" key="1">
    <source>
        <dbReference type="SAM" id="Phobius"/>
    </source>
</evidence>
<reference evidence="2" key="2">
    <citation type="journal article" date="2023" name="Microorganisms">
        <title>Isolation and Genomic Characteristics of Cat-Borne Campylobacter felis sp. nov. and Sheep-Borne Campylobacter ovis sp. nov.</title>
        <authorList>
            <person name="Wang H."/>
            <person name="Li Y."/>
            <person name="Gu Y."/>
            <person name="Zhou G."/>
            <person name="Chen X."/>
            <person name="Zhang X."/>
            <person name="Shao Z."/>
            <person name="Zhang J."/>
            <person name="Zhang M."/>
        </authorList>
    </citation>
    <scope>NUCLEOTIDE SEQUENCE</scope>
    <source>
        <strain evidence="2">PS10</strain>
    </source>
</reference>
<name>A0ABT7HPH2_9BACT</name>
<proteinExistence type="predicted"/>